<dbReference type="GO" id="GO:0061685">
    <property type="term" value="F:diphthine methylesterase activity"/>
    <property type="evidence" value="ECO:0007669"/>
    <property type="project" value="TreeGrafter"/>
</dbReference>
<dbReference type="PANTHER" id="PTHR46042:SF1">
    <property type="entry name" value="DIPHTHINE METHYLTRANSFERASE"/>
    <property type="match status" value="1"/>
</dbReference>
<evidence type="ECO:0000256" key="1">
    <source>
        <dbReference type="ARBA" id="ARBA00022574"/>
    </source>
</evidence>
<keyword evidence="5" id="KW-1185">Reference proteome</keyword>
<dbReference type="Gene3D" id="2.130.10.10">
    <property type="entry name" value="YVTN repeat-like/Quinoprotein amine dehydrogenase"/>
    <property type="match status" value="1"/>
</dbReference>
<evidence type="ECO:0000256" key="2">
    <source>
        <dbReference type="ARBA" id="ARBA00022737"/>
    </source>
</evidence>
<keyword evidence="1" id="KW-0853">WD repeat</keyword>
<dbReference type="GO" id="GO:0017183">
    <property type="term" value="P:protein histidyl modification to diphthamide"/>
    <property type="evidence" value="ECO:0007669"/>
    <property type="project" value="TreeGrafter"/>
</dbReference>
<comment type="pathway">
    <text evidence="3">Protein modification.</text>
</comment>
<accession>A0A1B7T7Y4</accession>
<name>A0A1B7T7Y4_9ASCO</name>
<dbReference type="Proteomes" id="UP000092321">
    <property type="component" value="Unassembled WGS sequence"/>
</dbReference>
<evidence type="ECO:0000313" key="5">
    <source>
        <dbReference type="Proteomes" id="UP000092321"/>
    </source>
</evidence>
<dbReference type="InterPro" id="IPR036322">
    <property type="entry name" value="WD40_repeat_dom_sf"/>
</dbReference>
<dbReference type="SUPFAM" id="SSF50978">
    <property type="entry name" value="WD40 repeat-like"/>
    <property type="match status" value="1"/>
</dbReference>
<keyword evidence="2" id="KW-0677">Repeat</keyword>
<dbReference type="GO" id="GO:0005737">
    <property type="term" value="C:cytoplasm"/>
    <property type="evidence" value="ECO:0007669"/>
    <property type="project" value="TreeGrafter"/>
</dbReference>
<dbReference type="AlphaFoldDB" id="A0A1B7T7Y4"/>
<dbReference type="EMBL" id="LXPE01000394">
    <property type="protein sequence ID" value="OBA24827.1"/>
    <property type="molecule type" value="Genomic_DNA"/>
</dbReference>
<organism evidence="4 5">
    <name type="scientific">Hanseniaspora valbyensis NRRL Y-1626</name>
    <dbReference type="NCBI Taxonomy" id="766949"/>
    <lineage>
        <taxon>Eukaryota</taxon>
        <taxon>Fungi</taxon>
        <taxon>Dikarya</taxon>
        <taxon>Ascomycota</taxon>
        <taxon>Saccharomycotina</taxon>
        <taxon>Saccharomycetes</taxon>
        <taxon>Saccharomycodales</taxon>
        <taxon>Saccharomycodaceae</taxon>
        <taxon>Hanseniaspora</taxon>
    </lineage>
</organism>
<proteinExistence type="predicted"/>
<dbReference type="InterPro" id="IPR052415">
    <property type="entry name" value="Diphthine_MTase"/>
</dbReference>
<evidence type="ECO:0000313" key="4">
    <source>
        <dbReference type="EMBL" id="OBA24827.1"/>
    </source>
</evidence>
<evidence type="ECO:0008006" key="6">
    <source>
        <dbReference type="Google" id="ProtNLM"/>
    </source>
</evidence>
<comment type="caution">
    <text evidence="4">The sequence shown here is derived from an EMBL/GenBank/DDBJ whole genome shotgun (WGS) entry which is preliminary data.</text>
</comment>
<sequence>MSELTKETSVLCSVKTKFPPCCLQLNQNADMIFVGTYELEKPTGFRYGTIERYSIERDNHTNEYKLYLMEKVENTIDDENNKMSAILDLKIIRQFETDQENPFITCHSTGCLKFWSFNKANNKIYFKENIIVNEDDSILITSLHIKETKNNDMLSILCTSTDGSSAIITVNNSNGENTIEYVGEMHDLECWTGEFGNNSLLDNCFFTGGDDSALKLFDTRQSLDTSVWSNNRIHEAGVVAVKTNNNKSFNVGNSNTILTGSYDDNIRLFDLRMLGPDIYPGKMLPLGIKNKNLEGGVWRLIDTDIEDELLVCCMYNGAKTVRIDYKNEDSTFTETNYVKNGHDSMCYGGDFRNGLIATCSFYDNSLQIWIKK</sequence>
<gene>
    <name evidence="4" type="ORF">HANVADRAFT_27954</name>
</gene>
<dbReference type="InterPro" id="IPR015943">
    <property type="entry name" value="WD40/YVTN_repeat-like_dom_sf"/>
</dbReference>
<evidence type="ECO:0000256" key="3">
    <source>
        <dbReference type="ARBA" id="ARBA00043952"/>
    </source>
</evidence>
<dbReference type="PANTHER" id="PTHR46042">
    <property type="entry name" value="DIPHTHINE METHYLTRANSFERASE"/>
    <property type="match status" value="1"/>
</dbReference>
<protein>
    <recommendedName>
        <fullName evidence="6">WD40 repeat-like protein</fullName>
    </recommendedName>
</protein>
<reference evidence="5" key="1">
    <citation type="journal article" date="2016" name="Proc. Natl. Acad. Sci. U.S.A.">
        <title>Comparative genomics of biotechnologically important yeasts.</title>
        <authorList>
            <person name="Riley R."/>
            <person name="Haridas S."/>
            <person name="Wolfe K.H."/>
            <person name="Lopes M.R."/>
            <person name="Hittinger C.T."/>
            <person name="Goeker M."/>
            <person name="Salamov A.A."/>
            <person name="Wisecaver J.H."/>
            <person name="Long T.M."/>
            <person name="Calvey C.H."/>
            <person name="Aerts A.L."/>
            <person name="Barry K.W."/>
            <person name="Choi C."/>
            <person name="Clum A."/>
            <person name="Coughlan A.Y."/>
            <person name="Deshpande S."/>
            <person name="Douglass A.P."/>
            <person name="Hanson S.J."/>
            <person name="Klenk H.-P."/>
            <person name="LaButti K.M."/>
            <person name="Lapidus A."/>
            <person name="Lindquist E.A."/>
            <person name="Lipzen A.M."/>
            <person name="Meier-Kolthoff J.P."/>
            <person name="Ohm R.A."/>
            <person name="Otillar R.P."/>
            <person name="Pangilinan J.L."/>
            <person name="Peng Y."/>
            <person name="Rokas A."/>
            <person name="Rosa C.A."/>
            <person name="Scheuner C."/>
            <person name="Sibirny A.A."/>
            <person name="Slot J.C."/>
            <person name="Stielow J.B."/>
            <person name="Sun H."/>
            <person name="Kurtzman C.P."/>
            <person name="Blackwell M."/>
            <person name="Grigoriev I.V."/>
            <person name="Jeffries T.W."/>
        </authorList>
    </citation>
    <scope>NUCLEOTIDE SEQUENCE [LARGE SCALE GENOMIC DNA]</scope>
    <source>
        <strain evidence="5">NRRL Y-1626</strain>
    </source>
</reference>
<dbReference type="OrthoDB" id="1930760at2759"/>